<keyword evidence="1" id="KW-0812">Transmembrane</keyword>
<keyword evidence="3" id="KW-1185">Reference proteome</keyword>
<dbReference type="Proteomes" id="UP001254848">
    <property type="component" value="Unassembled WGS sequence"/>
</dbReference>
<proteinExistence type="predicted"/>
<reference evidence="2 3" key="1">
    <citation type="submission" date="2023-07" db="EMBL/GenBank/DDBJ databases">
        <title>The novel representative of Negativicutes class, Anaeroselena agilis gen. nov. sp. nov.</title>
        <authorList>
            <person name="Prokofeva M.I."/>
            <person name="Elcheninov A.G."/>
            <person name="Klyukina A."/>
            <person name="Kublanov I.V."/>
            <person name="Frolov E.N."/>
            <person name="Podosokorskaya O.A."/>
        </authorList>
    </citation>
    <scope>NUCLEOTIDE SEQUENCE [LARGE SCALE GENOMIC DNA]</scope>
    <source>
        <strain evidence="2 3">4137-cl</strain>
    </source>
</reference>
<protein>
    <submittedName>
        <fullName evidence="2">Uncharacterized protein</fullName>
    </submittedName>
</protein>
<evidence type="ECO:0000313" key="3">
    <source>
        <dbReference type="Proteomes" id="UP001254848"/>
    </source>
</evidence>
<gene>
    <name evidence="2" type="ORF">Q4T40_00835</name>
</gene>
<keyword evidence="1" id="KW-1133">Transmembrane helix</keyword>
<dbReference type="RefSeq" id="WP_413778360.1">
    <property type="nucleotide sequence ID" value="NZ_JAUOZS010000001.1"/>
</dbReference>
<dbReference type="EMBL" id="JAUOZS010000001">
    <property type="protein sequence ID" value="MDT8899793.1"/>
    <property type="molecule type" value="Genomic_DNA"/>
</dbReference>
<evidence type="ECO:0000313" key="2">
    <source>
        <dbReference type="EMBL" id="MDT8899793.1"/>
    </source>
</evidence>
<name>A0ABU3NUA2_9FIRM</name>
<feature type="transmembrane region" description="Helical" evidence="1">
    <location>
        <begin position="12"/>
        <end position="35"/>
    </location>
</feature>
<organism evidence="2 3">
    <name type="scientific">Anaeroselena agilis</name>
    <dbReference type="NCBI Taxonomy" id="3063788"/>
    <lineage>
        <taxon>Bacteria</taxon>
        <taxon>Bacillati</taxon>
        <taxon>Bacillota</taxon>
        <taxon>Negativicutes</taxon>
        <taxon>Acetonemataceae</taxon>
        <taxon>Anaeroselena</taxon>
    </lineage>
</organism>
<accession>A0ABU3NUA2</accession>
<comment type="caution">
    <text evidence="2">The sequence shown here is derived from an EMBL/GenBank/DDBJ whole genome shotgun (WGS) entry which is preliminary data.</text>
</comment>
<evidence type="ECO:0000256" key="1">
    <source>
        <dbReference type="SAM" id="Phobius"/>
    </source>
</evidence>
<sequence length="71" mass="7444">MDRQNIEEKAVIAAESATNAIMTGNYVAVFAMLILQDLLIGLTNNPVTNLNSMIAVSGAIAGLNASIKPIQ</sequence>
<keyword evidence="1" id="KW-0472">Membrane</keyword>